<dbReference type="InterPro" id="IPR011001">
    <property type="entry name" value="Saposin-like"/>
</dbReference>
<dbReference type="GO" id="GO:0042742">
    <property type="term" value="P:defense response to bacterium"/>
    <property type="evidence" value="ECO:0007669"/>
    <property type="project" value="InterPro"/>
</dbReference>
<dbReference type="Pfam" id="PF03489">
    <property type="entry name" value="SapB_2"/>
    <property type="match status" value="1"/>
</dbReference>
<dbReference type="Gene3D" id="1.10.225.10">
    <property type="entry name" value="Saposin-like"/>
    <property type="match status" value="1"/>
</dbReference>
<organism evidence="4 5">
    <name type="scientific">Sus scrofa</name>
    <name type="common">Pig</name>
    <dbReference type="NCBI Taxonomy" id="9823"/>
    <lineage>
        <taxon>Eukaryota</taxon>
        <taxon>Metazoa</taxon>
        <taxon>Chordata</taxon>
        <taxon>Craniata</taxon>
        <taxon>Vertebrata</taxon>
        <taxon>Euteleostomi</taxon>
        <taxon>Mammalia</taxon>
        <taxon>Eutheria</taxon>
        <taxon>Laurasiatheria</taxon>
        <taxon>Artiodactyla</taxon>
        <taxon>Suina</taxon>
        <taxon>Suidae</taxon>
        <taxon>Sus</taxon>
    </lineage>
</organism>
<name>A0A8D0VGS4_PIG</name>
<dbReference type="InterPro" id="IPR038847">
    <property type="entry name" value="Granulysin-like"/>
</dbReference>
<dbReference type="SMART" id="SM00741">
    <property type="entry name" value="SapB"/>
    <property type="match status" value="1"/>
</dbReference>
<proteinExistence type="predicted"/>
<keyword evidence="1" id="KW-1015">Disulfide bond</keyword>
<dbReference type="InterPro" id="IPR008138">
    <property type="entry name" value="SapB_2"/>
</dbReference>
<sequence>MTSWAVLLLTLVLLGTPGLAFSGLTPEHSALARAHPCDGEQFCQNLAPEDTQGDQLLQREELGYFCESCRKIIQKLEDMVGPQPNEDTVTQAASRVCDKMKILRGVCKKIMRTFLRRISKDILTGKKPQAICVDIKICKEETDAVIPPCCLPEDQRTTVSFQLLLDDPPLLPRSSHPRRYFWGVRMMPRRAPKCAPKKITPSRHCRLYAQGQRPRVGRGMDPKPVGLWCLCAEPAVGKGWVCGIAQRFQAQSAILKVDLKKPSVVLRCCIPKF</sequence>
<evidence type="ECO:0000256" key="1">
    <source>
        <dbReference type="ARBA" id="ARBA00023157"/>
    </source>
</evidence>
<reference evidence="4" key="1">
    <citation type="submission" date="2025-08" db="UniProtKB">
        <authorList>
            <consortium name="Ensembl"/>
        </authorList>
    </citation>
    <scope>IDENTIFICATION</scope>
</reference>
<evidence type="ECO:0000313" key="5">
    <source>
        <dbReference type="Proteomes" id="UP000694570"/>
    </source>
</evidence>
<dbReference type="Ensembl" id="ENSSSCT00030013124.1">
    <property type="protein sequence ID" value="ENSSSCP00030005908.1"/>
    <property type="gene ID" value="ENSSSCG00030009584.1"/>
</dbReference>
<feature type="domain" description="Saposin B-type" evidence="3">
    <location>
        <begin position="62"/>
        <end position="142"/>
    </location>
</feature>
<feature type="signal peptide" evidence="2">
    <location>
        <begin position="1"/>
        <end position="20"/>
    </location>
</feature>
<dbReference type="SUPFAM" id="SSF47862">
    <property type="entry name" value="Saposin"/>
    <property type="match status" value="1"/>
</dbReference>
<protein>
    <recommendedName>
        <fullName evidence="3">Saposin B-type domain-containing protein</fullName>
    </recommendedName>
</protein>
<dbReference type="GO" id="GO:0006629">
    <property type="term" value="P:lipid metabolic process"/>
    <property type="evidence" value="ECO:0007669"/>
    <property type="project" value="InterPro"/>
</dbReference>
<evidence type="ECO:0000259" key="3">
    <source>
        <dbReference type="PROSITE" id="PS50015"/>
    </source>
</evidence>
<evidence type="ECO:0000313" key="4">
    <source>
        <dbReference type="Ensembl" id="ENSSSCP00030005908.1"/>
    </source>
</evidence>
<dbReference type="AlphaFoldDB" id="A0A8D0VGS4"/>
<dbReference type="InterPro" id="IPR007856">
    <property type="entry name" value="SapB_1"/>
</dbReference>
<dbReference type="InterPro" id="IPR008139">
    <property type="entry name" value="SaposinB_dom"/>
</dbReference>
<feature type="chain" id="PRO_5034207008" description="Saposin B-type domain-containing protein" evidence="2">
    <location>
        <begin position="21"/>
        <end position="273"/>
    </location>
</feature>
<evidence type="ECO:0000256" key="2">
    <source>
        <dbReference type="SAM" id="SignalP"/>
    </source>
</evidence>
<dbReference type="PROSITE" id="PS50015">
    <property type="entry name" value="SAP_B"/>
    <property type="match status" value="1"/>
</dbReference>
<accession>A0A8D0VGS4</accession>
<dbReference type="PANTHER" id="PTHR15541">
    <property type="entry name" value="GRANULYSIN RELATED"/>
    <property type="match status" value="1"/>
</dbReference>
<keyword evidence="2" id="KW-0732">Signal</keyword>
<dbReference type="Pfam" id="PF05184">
    <property type="entry name" value="SapB_1"/>
    <property type="match status" value="1"/>
</dbReference>
<dbReference type="Proteomes" id="UP000694570">
    <property type="component" value="Unplaced"/>
</dbReference>
<dbReference type="PANTHER" id="PTHR15541:SF2">
    <property type="entry name" value="GRANULYSIN"/>
    <property type="match status" value="1"/>
</dbReference>